<reference evidence="2 3" key="1">
    <citation type="submission" date="2015-04" db="EMBL/GenBank/DDBJ databases">
        <title>Draft Genome Sequence of the Novel Agar-Digesting Marine Bacterium Q1.</title>
        <authorList>
            <person name="Li Y."/>
            <person name="Li D."/>
            <person name="Chen G."/>
            <person name="Du Z."/>
        </authorList>
    </citation>
    <scope>NUCLEOTIDE SEQUENCE [LARGE SCALE GENOMIC DNA]</scope>
    <source>
        <strain evidence="2 3">Q1</strain>
    </source>
</reference>
<dbReference type="PATRIC" id="fig|1513271.3.peg.373"/>
<dbReference type="Gene3D" id="2.60.120.560">
    <property type="entry name" value="Exo-inulinase, domain 1"/>
    <property type="match status" value="1"/>
</dbReference>
<dbReference type="GO" id="GO:0016787">
    <property type="term" value="F:hydrolase activity"/>
    <property type="evidence" value="ECO:0007669"/>
    <property type="project" value="InterPro"/>
</dbReference>
<evidence type="ECO:0000259" key="1">
    <source>
        <dbReference type="Pfam" id="PF06439"/>
    </source>
</evidence>
<evidence type="ECO:0000313" key="2">
    <source>
        <dbReference type="EMBL" id="KMT67015.1"/>
    </source>
</evidence>
<keyword evidence="3" id="KW-1185">Reference proteome</keyword>
<organism evidence="2 3">
    <name type="scientific">Catenovulum maritimum</name>
    <dbReference type="NCBI Taxonomy" id="1513271"/>
    <lineage>
        <taxon>Bacteria</taxon>
        <taxon>Pseudomonadati</taxon>
        <taxon>Pseudomonadota</taxon>
        <taxon>Gammaproteobacteria</taxon>
        <taxon>Alteromonadales</taxon>
        <taxon>Alteromonadaceae</taxon>
        <taxon>Catenovulum</taxon>
    </lineage>
</organism>
<dbReference type="STRING" id="1513271.XM47_01765"/>
<dbReference type="AlphaFoldDB" id="A0A0J8GW75"/>
<feature type="domain" description="3-keto-alpha-glucoside-1,2-lyase/3-keto-2-hydroxy-glucal hydratase" evidence="1">
    <location>
        <begin position="36"/>
        <end position="223"/>
    </location>
</feature>
<dbReference type="Proteomes" id="UP000037600">
    <property type="component" value="Unassembled WGS sequence"/>
</dbReference>
<name>A0A0J8GW75_9ALTE</name>
<dbReference type="Pfam" id="PF06439">
    <property type="entry name" value="3keto-disac_hyd"/>
    <property type="match status" value="1"/>
</dbReference>
<gene>
    <name evidence="2" type="ORF">XM47_01765</name>
</gene>
<sequence length="236" mass="26683">MEKLWFHGDPADAIGQKNLKDVFTINNDSGEPVLNVTGEIYGGISTKAHYQNYHLSLQVKWGDKKWEPRLNALRDSGLLFHCQGEHGAFWRTWKLCHEYQIQETDLGDYIPLGNDSGYLKGKIRSRDPIPNSAEHQQRSVYDPAGKLGYVGYASASPVVDKPHGEWNTLELFTYGDRAVFVANGEVVMVVQDMQDTKGNPLTSGQIQLQSEGAELSFRDIKIKNLTQMPTKFSRYF</sequence>
<evidence type="ECO:0000313" key="3">
    <source>
        <dbReference type="Proteomes" id="UP000037600"/>
    </source>
</evidence>
<dbReference type="EMBL" id="LAZL01000002">
    <property type="protein sequence ID" value="KMT67015.1"/>
    <property type="molecule type" value="Genomic_DNA"/>
</dbReference>
<dbReference type="InterPro" id="IPR010496">
    <property type="entry name" value="AL/BT2_dom"/>
</dbReference>
<comment type="caution">
    <text evidence="2">The sequence shown here is derived from an EMBL/GenBank/DDBJ whole genome shotgun (WGS) entry which is preliminary data.</text>
</comment>
<protein>
    <recommendedName>
        <fullName evidence="1">3-keto-alpha-glucoside-1,2-lyase/3-keto-2-hydroxy-glucal hydratase domain-containing protein</fullName>
    </recommendedName>
</protein>
<proteinExistence type="predicted"/>
<accession>A0A0J8GW75</accession>